<keyword evidence="3" id="KW-1185">Reference proteome</keyword>
<evidence type="ECO:0000313" key="2">
    <source>
        <dbReference type="EMBL" id="VDC18354.1"/>
    </source>
</evidence>
<gene>
    <name evidence="2" type="ORF">PSET11_00220</name>
</gene>
<name>A0A3P5W9U2_9MICC</name>
<feature type="chain" id="PRO_5039192302" evidence="1">
    <location>
        <begin position="22"/>
        <end position="107"/>
    </location>
</feature>
<organism evidence="2 3">
    <name type="scientific">Arthrobacter ulcerisalmonis</name>
    <dbReference type="NCBI Taxonomy" id="2483813"/>
    <lineage>
        <taxon>Bacteria</taxon>
        <taxon>Bacillati</taxon>
        <taxon>Actinomycetota</taxon>
        <taxon>Actinomycetes</taxon>
        <taxon>Micrococcales</taxon>
        <taxon>Micrococcaceae</taxon>
        <taxon>Arthrobacter</taxon>
    </lineage>
</organism>
<dbReference type="Proteomes" id="UP000280861">
    <property type="component" value="Unassembled WGS sequence"/>
</dbReference>
<proteinExistence type="predicted"/>
<dbReference type="AlphaFoldDB" id="A0A3P5W9U2"/>
<dbReference type="PROSITE" id="PS51257">
    <property type="entry name" value="PROKAR_LIPOPROTEIN"/>
    <property type="match status" value="1"/>
</dbReference>
<evidence type="ECO:0000256" key="1">
    <source>
        <dbReference type="SAM" id="SignalP"/>
    </source>
</evidence>
<sequence>MRKKFLTPILVLLLASCAAPSDSTDYPSIASADDRWGVGVTDPVFVSLAECEDDPSVESAVQSADMPSSRLGFRLKAGASETDAVRIADCVAPLLSNGELAIVSPDA</sequence>
<dbReference type="EMBL" id="UXAU01000009">
    <property type="protein sequence ID" value="VDC18354.1"/>
    <property type="molecule type" value="Genomic_DNA"/>
</dbReference>
<feature type="signal peptide" evidence="1">
    <location>
        <begin position="1"/>
        <end position="21"/>
    </location>
</feature>
<accession>A0A3P5W9U2</accession>
<reference evidence="2 3" key="1">
    <citation type="submission" date="2018-11" db="EMBL/GenBank/DDBJ databases">
        <authorList>
            <person name="Criscuolo A."/>
        </authorList>
    </citation>
    <scope>NUCLEOTIDE SEQUENCE [LARGE SCALE GENOMIC DNA]</scope>
    <source>
        <strain evidence="2">AT11b</strain>
    </source>
</reference>
<keyword evidence="1" id="KW-0732">Signal</keyword>
<evidence type="ECO:0000313" key="3">
    <source>
        <dbReference type="Proteomes" id="UP000280861"/>
    </source>
</evidence>
<protein>
    <submittedName>
        <fullName evidence="2">Uncharacterized protein</fullName>
    </submittedName>
</protein>